<dbReference type="Gene3D" id="1.50.10.10">
    <property type="match status" value="1"/>
</dbReference>
<organism evidence="4 5">
    <name type="scientific">Discostella pseudostelligera</name>
    <dbReference type="NCBI Taxonomy" id="259834"/>
    <lineage>
        <taxon>Eukaryota</taxon>
        <taxon>Sar</taxon>
        <taxon>Stramenopiles</taxon>
        <taxon>Ochrophyta</taxon>
        <taxon>Bacillariophyta</taxon>
        <taxon>Coscinodiscophyceae</taxon>
        <taxon>Thalassiosirophycidae</taxon>
        <taxon>Stephanodiscales</taxon>
        <taxon>Stephanodiscaceae</taxon>
        <taxon>Discostella</taxon>
    </lineage>
</organism>
<name>A0ABD3MIR6_9STRA</name>
<sequence length="673" mass="74787">MDHVVDAPMVAAASSHQGHGRRASSEAVSILESNARSLLLSSIRTIGDGTTKKFIYPTACDNVDGIVDSTATLIAARTLSKIGRSDISWDFLRTLFSAQGINGFLPKFVYLNHTIKGDDDEQGVVLSGAKWEEFIGPYPGPKLFPSAPKEYVPSSYFEHDKTKVKIWSSNTLTASPHHATTVLEVFYMSNQTNADVDNLLYFYTKLRKWHDYLHAQVNTNCRRSSSSSTPSMQATDSSPCLTVRHPWETEIEMSSVLWEYALENATKLVIEKSWTPSFDIPSEVKSSFDYPGDDKYNTLLYLLECLSDHSTDENLIMKDKKISIYSACPFQMIDVGFASALSKADQDLIQIGQILVDKNRISQPSSYVMEMERYQSLHSKRMLYDLWDDSNGIFLNRIVNLTMHASSGVYQSNNDTHPLTLPAGSNFAAFWEPLSNTTMVGEMSSHLLQHSGQFSHYCGEYPLWSMGGCGISDSPLISFLLNYRVAKGLRYNNEFGLAQFLQTSSLNLVCGLPNSGEPNLTDCVGMQRFPWAFNGTTQLPVGEGECGLTSTLTAAIVLDFLHSDKLFKYESEPPISSSSVIVLIAMELVIAFSVGLTCLLLSLNLMRRATVDDEGDAFVRILRERQPDEEILVRSPREDSGDSMTNNLDAPNDAGSSSLEFITRLFPSLFGHQ</sequence>
<gene>
    <name evidence="4" type="ORF">ACHAWU_001631</name>
</gene>
<keyword evidence="5" id="KW-1185">Reference proteome</keyword>
<keyword evidence="2" id="KW-0812">Transmembrane</keyword>
<accession>A0ABD3MIR6</accession>
<dbReference type="AlphaFoldDB" id="A0ABD3MIR6"/>
<dbReference type="Pfam" id="PF22422">
    <property type="entry name" value="MGH1-like_GH"/>
    <property type="match status" value="1"/>
</dbReference>
<feature type="region of interest" description="Disordered" evidence="1">
    <location>
        <begin position="1"/>
        <end position="21"/>
    </location>
</feature>
<dbReference type="Proteomes" id="UP001530293">
    <property type="component" value="Unassembled WGS sequence"/>
</dbReference>
<evidence type="ECO:0000256" key="2">
    <source>
        <dbReference type="SAM" id="Phobius"/>
    </source>
</evidence>
<comment type="caution">
    <text evidence="4">The sequence shown here is derived from an EMBL/GenBank/DDBJ whole genome shotgun (WGS) entry which is preliminary data.</text>
</comment>
<dbReference type="InterPro" id="IPR012341">
    <property type="entry name" value="6hp_glycosidase-like_sf"/>
</dbReference>
<dbReference type="InterPro" id="IPR008928">
    <property type="entry name" value="6-hairpin_glycosidase_sf"/>
</dbReference>
<feature type="domain" description="Mannosylglycerate hydrolase MGH1-like glycoside hydrolase" evidence="3">
    <location>
        <begin position="78"/>
        <end position="400"/>
    </location>
</feature>
<evidence type="ECO:0000256" key="1">
    <source>
        <dbReference type="SAM" id="MobiDB-lite"/>
    </source>
</evidence>
<evidence type="ECO:0000313" key="5">
    <source>
        <dbReference type="Proteomes" id="UP001530293"/>
    </source>
</evidence>
<dbReference type="InterPro" id="IPR054491">
    <property type="entry name" value="MGH1-like_GH"/>
</dbReference>
<dbReference type="SUPFAM" id="SSF48208">
    <property type="entry name" value="Six-hairpin glycosidases"/>
    <property type="match status" value="1"/>
</dbReference>
<reference evidence="4 5" key="1">
    <citation type="submission" date="2024-10" db="EMBL/GenBank/DDBJ databases">
        <title>Updated reference genomes for cyclostephanoid diatoms.</title>
        <authorList>
            <person name="Roberts W.R."/>
            <person name="Alverson A.J."/>
        </authorList>
    </citation>
    <scope>NUCLEOTIDE SEQUENCE [LARGE SCALE GENOMIC DNA]</scope>
    <source>
        <strain evidence="4 5">AJA232-27</strain>
    </source>
</reference>
<dbReference type="EMBL" id="JALLBG020000131">
    <property type="protein sequence ID" value="KAL3762686.1"/>
    <property type="molecule type" value="Genomic_DNA"/>
</dbReference>
<feature type="compositionally biased region" description="Polar residues" evidence="1">
    <location>
        <begin position="642"/>
        <end position="655"/>
    </location>
</feature>
<proteinExistence type="predicted"/>
<feature type="transmembrane region" description="Helical" evidence="2">
    <location>
        <begin position="580"/>
        <end position="601"/>
    </location>
</feature>
<protein>
    <recommendedName>
        <fullName evidence="3">Mannosylglycerate hydrolase MGH1-like glycoside hydrolase domain-containing protein</fullName>
    </recommendedName>
</protein>
<keyword evidence="2" id="KW-0472">Membrane</keyword>
<feature type="region of interest" description="Disordered" evidence="1">
    <location>
        <begin position="634"/>
        <end position="655"/>
    </location>
</feature>
<keyword evidence="2" id="KW-1133">Transmembrane helix</keyword>
<evidence type="ECO:0000259" key="3">
    <source>
        <dbReference type="Pfam" id="PF22422"/>
    </source>
</evidence>
<evidence type="ECO:0000313" key="4">
    <source>
        <dbReference type="EMBL" id="KAL3762686.1"/>
    </source>
</evidence>